<accession>X0YEP8</accession>
<comment type="caution">
    <text evidence="1">The sequence shown here is derived from an EMBL/GenBank/DDBJ whole genome shotgun (WGS) entry which is preliminary data.</text>
</comment>
<gene>
    <name evidence="1" type="ORF">S01H1_86133</name>
</gene>
<feature type="non-terminal residue" evidence="1">
    <location>
        <position position="43"/>
    </location>
</feature>
<dbReference type="EMBL" id="BARS01059495">
    <property type="protein sequence ID" value="GAG45712.1"/>
    <property type="molecule type" value="Genomic_DNA"/>
</dbReference>
<feature type="non-terminal residue" evidence="1">
    <location>
        <position position="1"/>
    </location>
</feature>
<reference evidence="1" key="1">
    <citation type="journal article" date="2014" name="Front. Microbiol.">
        <title>High frequency of phylogenetically diverse reductive dehalogenase-homologous genes in deep subseafloor sedimentary metagenomes.</title>
        <authorList>
            <person name="Kawai M."/>
            <person name="Futagami T."/>
            <person name="Toyoda A."/>
            <person name="Takaki Y."/>
            <person name="Nishi S."/>
            <person name="Hori S."/>
            <person name="Arai W."/>
            <person name="Tsubouchi T."/>
            <person name="Morono Y."/>
            <person name="Uchiyama I."/>
            <person name="Ito T."/>
            <person name="Fujiyama A."/>
            <person name="Inagaki F."/>
            <person name="Takami H."/>
        </authorList>
    </citation>
    <scope>NUCLEOTIDE SEQUENCE</scope>
    <source>
        <strain evidence="1">Expedition CK06-06</strain>
    </source>
</reference>
<organism evidence="1">
    <name type="scientific">marine sediment metagenome</name>
    <dbReference type="NCBI Taxonomy" id="412755"/>
    <lineage>
        <taxon>unclassified sequences</taxon>
        <taxon>metagenomes</taxon>
        <taxon>ecological metagenomes</taxon>
    </lineage>
</organism>
<sequence>QSAAPQDILAAIREVHRGEPSIDPSIAQKLMRELQRSSDLPPS</sequence>
<dbReference type="AlphaFoldDB" id="X0YEP8"/>
<proteinExistence type="predicted"/>
<name>X0YEP8_9ZZZZ</name>
<protein>
    <submittedName>
        <fullName evidence="1">Uncharacterized protein</fullName>
    </submittedName>
</protein>
<evidence type="ECO:0000313" key="1">
    <source>
        <dbReference type="EMBL" id="GAG45712.1"/>
    </source>
</evidence>